<accession>A0A482W5K5</accession>
<feature type="active site" description="Nucleophile" evidence="2">
    <location>
        <position position="68"/>
    </location>
</feature>
<dbReference type="SUPFAM" id="SSF56235">
    <property type="entry name" value="N-terminal nucleophile aminohydrolases (Ntn hydrolases)"/>
    <property type="match status" value="1"/>
</dbReference>
<evidence type="ECO:0000256" key="3">
    <source>
        <dbReference type="PIRSR" id="PIRSR600101-2"/>
    </source>
</evidence>
<sequence length="292" mass="32350">VDNTVQTYHKIIEAFKYAYAKRTQLGDTSVVNITNYAAGIRSEIEENLTSNDPRDYGAKFYNKDDHGTAHISVLAENGDAVSVISSINLFYSFGAGLTSQQMGIILNSVMDDFSFPYFRHYFDLPGSPNNELKPGKRPLSSMSPSILVDENGDVKLVIGASGGTKITTSIALVLFRNISVWDFVAKIKTAGRCGSDKISKRRLIPHQLFPMEIHYEYGTSQQMIDGLKALGHKTNRYGDAGSIICALLKEAEKIYGNADYRKDAAEQEPQAIDAPSDFHRKLDTSLQKIRHA</sequence>
<dbReference type="PRINTS" id="PR01210">
    <property type="entry name" value="GGTRANSPTASE"/>
</dbReference>
<dbReference type="GO" id="GO:0005886">
    <property type="term" value="C:plasma membrane"/>
    <property type="evidence" value="ECO:0007669"/>
    <property type="project" value="TreeGrafter"/>
</dbReference>
<feature type="non-terminal residue" evidence="4">
    <location>
        <position position="1"/>
    </location>
</feature>
<dbReference type="PANTHER" id="PTHR11686:SF9">
    <property type="entry name" value="RE13973P"/>
    <property type="match status" value="1"/>
</dbReference>
<dbReference type="Gene3D" id="1.10.246.130">
    <property type="match status" value="1"/>
</dbReference>
<organism evidence="4 5">
    <name type="scientific">Asbolus verrucosus</name>
    <name type="common">Desert ironclad beetle</name>
    <dbReference type="NCBI Taxonomy" id="1661398"/>
    <lineage>
        <taxon>Eukaryota</taxon>
        <taxon>Metazoa</taxon>
        <taxon>Ecdysozoa</taxon>
        <taxon>Arthropoda</taxon>
        <taxon>Hexapoda</taxon>
        <taxon>Insecta</taxon>
        <taxon>Pterygota</taxon>
        <taxon>Neoptera</taxon>
        <taxon>Endopterygota</taxon>
        <taxon>Coleoptera</taxon>
        <taxon>Polyphaga</taxon>
        <taxon>Cucujiformia</taxon>
        <taxon>Tenebrionidae</taxon>
        <taxon>Pimeliinae</taxon>
        <taxon>Asbolus</taxon>
    </lineage>
</organism>
<keyword evidence="1" id="KW-1199">Hemostasis impairing toxin</keyword>
<dbReference type="EMBL" id="QDEB01031078">
    <property type="protein sequence ID" value="RZC39828.1"/>
    <property type="molecule type" value="Genomic_DNA"/>
</dbReference>
<evidence type="ECO:0000313" key="5">
    <source>
        <dbReference type="Proteomes" id="UP000292052"/>
    </source>
</evidence>
<dbReference type="AlphaFoldDB" id="A0A482W5K5"/>
<name>A0A482W5K5_ASBVE</name>
<feature type="non-terminal residue" evidence="4">
    <location>
        <position position="292"/>
    </location>
</feature>
<dbReference type="Pfam" id="PF01019">
    <property type="entry name" value="G_glu_transpept"/>
    <property type="match status" value="1"/>
</dbReference>
<dbReference type="Proteomes" id="UP000292052">
    <property type="component" value="Unassembled WGS sequence"/>
</dbReference>
<dbReference type="InterPro" id="IPR043137">
    <property type="entry name" value="GGT_ssub_C"/>
</dbReference>
<proteinExistence type="predicted"/>
<dbReference type="STRING" id="1661398.A0A482W5K5"/>
<dbReference type="GO" id="GO:0006751">
    <property type="term" value="P:glutathione catabolic process"/>
    <property type="evidence" value="ECO:0007669"/>
    <property type="project" value="InterPro"/>
</dbReference>
<dbReference type="OrthoDB" id="1081007at2759"/>
<feature type="binding site" evidence="3">
    <location>
        <begin position="86"/>
        <end position="88"/>
    </location>
    <ligand>
        <name>L-glutamate</name>
        <dbReference type="ChEBI" id="CHEBI:29985"/>
    </ligand>
</feature>
<reference evidence="4 5" key="1">
    <citation type="submission" date="2017-03" db="EMBL/GenBank/DDBJ databases">
        <title>Genome of the blue death feigning beetle - Asbolus verrucosus.</title>
        <authorList>
            <person name="Rider S.D."/>
        </authorList>
    </citation>
    <scope>NUCLEOTIDE SEQUENCE [LARGE SCALE GENOMIC DNA]</scope>
    <source>
        <strain evidence="4">Butters</strain>
        <tissue evidence="4">Head and leg muscle</tissue>
    </source>
</reference>
<dbReference type="InterPro" id="IPR000101">
    <property type="entry name" value="GGT_peptidase"/>
</dbReference>
<dbReference type="Gene3D" id="3.60.20.40">
    <property type="match status" value="1"/>
</dbReference>
<keyword evidence="1" id="KW-1202">Platelet aggregation activating toxin</keyword>
<feature type="binding site" evidence="3">
    <location>
        <position position="112"/>
    </location>
    <ligand>
        <name>L-glutamate</name>
        <dbReference type="ChEBI" id="CHEBI:29985"/>
    </ligand>
</feature>
<evidence type="ECO:0000256" key="2">
    <source>
        <dbReference type="PIRSR" id="PIRSR600101-1"/>
    </source>
</evidence>
<feature type="binding site" evidence="3">
    <location>
        <begin position="140"/>
        <end position="141"/>
    </location>
    <ligand>
        <name>L-glutamate</name>
        <dbReference type="ChEBI" id="CHEBI:29985"/>
    </ligand>
</feature>
<dbReference type="FunFam" id="3.60.20.40:FF:000001">
    <property type="entry name" value="Gamma-glutamyltranspeptidase 1"/>
    <property type="match status" value="1"/>
</dbReference>
<dbReference type="PANTHER" id="PTHR11686">
    <property type="entry name" value="GAMMA GLUTAMYL TRANSPEPTIDASE"/>
    <property type="match status" value="1"/>
</dbReference>
<dbReference type="InterPro" id="IPR043138">
    <property type="entry name" value="GGT_lsub"/>
</dbReference>
<feature type="binding site" evidence="3">
    <location>
        <position position="163"/>
    </location>
    <ligand>
        <name>L-glutamate</name>
        <dbReference type="ChEBI" id="CHEBI:29985"/>
    </ligand>
</feature>
<comment type="caution">
    <text evidence="4">The sequence shown here is derived from an EMBL/GenBank/DDBJ whole genome shotgun (WGS) entry which is preliminary data.</text>
</comment>
<dbReference type="InterPro" id="IPR029055">
    <property type="entry name" value="Ntn_hydrolases_N"/>
</dbReference>
<gene>
    <name evidence="4" type="ORF">BDFB_010632</name>
</gene>
<keyword evidence="1" id="KW-0800">Toxin</keyword>
<keyword evidence="5" id="KW-1185">Reference proteome</keyword>
<evidence type="ECO:0000313" key="4">
    <source>
        <dbReference type="EMBL" id="RZC39828.1"/>
    </source>
</evidence>
<evidence type="ECO:0000256" key="1">
    <source>
        <dbReference type="ARBA" id="ARBA00084097"/>
    </source>
</evidence>
<dbReference type="GO" id="GO:0036374">
    <property type="term" value="F:glutathione hydrolase activity"/>
    <property type="evidence" value="ECO:0007669"/>
    <property type="project" value="InterPro"/>
</dbReference>
<protein>
    <submittedName>
        <fullName evidence="4">G glu transpept domain containing protein</fullName>
    </submittedName>
</protein>